<evidence type="ECO:0000313" key="2">
    <source>
        <dbReference type="Proteomes" id="UP000762676"/>
    </source>
</evidence>
<dbReference type="EMBL" id="BMAT01014017">
    <property type="protein sequence ID" value="GFS25000.1"/>
    <property type="molecule type" value="Genomic_DNA"/>
</dbReference>
<sequence>MTINVDKCKAINFTMWSVEANWSLNLTINGQPLKYCKSPTSLGLTFDRQFTFKQQVARIKKIEPRLNTLRSLKGKSWGCAKEDLRLFYIT</sequence>
<keyword evidence="2" id="KW-1185">Reference proteome</keyword>
<proteinExistence type="predicted"/>
<accession>A0AAV4JRT7</accession>
<name>A0AAV4JRT7_9GAST</name>
<evidence type="ECO:0000313" key="1">
    <source>
        <dbReference type="EMBL" id="GFS25000.1"/>
    </source>
</evidence>
<gene>
    <name evidence="1" type="ORF">ElyMa_007016500</name>
</gene>
<dbReference type="Proteomes" id="UP000762676">
    <property type="component" value="Unassembled WGS sequence"/>
</dbReference>
<organism evidence="1 2">
    <name type="scientific">Elysia marginata</name>
    <dbReference type="NCBI Taxonomy" id="1093978"/>
    <lineage>
        <taxon>Eukaryota</taxon>
        <taxon>Metazoa</taxon>
        <taxon>Spiralia</taxon>
        <taxon>Lophotrochozoa</taxon>
        <taxon>Mollusca</taxon>
        <taxon>Gastropoda</taxon>
        <taxon>Heterobranchia</taxon>
        <taxon>Euthyneura</taxon>
        <taxon>Panpulmonata</taxon>
        <taxon>Sacoglossa</taxon>
        <taxon>Placobranchoidea</taxon>
        <taxon>Plakobranchidae</taxon>
        <taxon>Elysia</taxon>
    </lineage>
</organism>
<reference evidence="1 2" key="1">
    <citation type="journal article" date="2021" name="Elife">
        <title>Chloroplast acquisition without the gene transfer in kleptoplastic sea slugs, Plakobranchus ocellatus.</title>
        <authorList>
            <person name="Maeda T."/>
            <person name="Takahashi S."/>
            <person name="Yoshida T."/>
            <person name="Shimamura S."/>
            <person name="Takaki Y."/>
            <person name="Nagai Y."/>
            <person name="Toyoda A."/>
            <person name="Suzuki Y."/>
            <person name="Arimoto A."/>
            <person name="Ishii H."/>
            <person name="Satoh N."/>
            <person name="Nishiyama T."/>
            <person name="Hasebe M."/>
            <person name="Maruyama T."/>
            <person name="Minagawa J."/>
            <person name="Obokata J."/>
            <person name="Shigenobu S."/>
        </authorList>
    </citation>
    <scope>NUCLEOTIDE SEQUENCE [LARGE SCALE GENOMIC DNA]</scope>
</reference>
<protein>
    <submittedName>
        <fullName evidence="1">Uncharacterized protein</fullName>
    </submittedName>
</protein>
<dbReference type="AlphaFoldDB" id="A0AAV4JRT7"/>
<comment type="caution">
    <text evidence="1">The sequence shown here is derived from an EMBL/GenBank/DDBJ whole genome shotgun (WGS) entry which is preliminary data.</text>
</comment>